<dbReference type="PANTHER" id="PTHR12300:SF161">
    <property type="entry name" value="RECEPTOR EXPRESSION-ENHANCING PROTEIN"/>
    <property type="match status" value="1"/>
</dbReference>
<comment type="subcellular location">
    <subcellularLocation>
        <location evidence="1 6">Membrane</location>
        <topology evidence="1 6">Multi-pass membrane protein</topology>
    </subcellularLocation>
</comment>
<comment type="similarity">
    <text evidence="2 6">Belongs to the DP1 family.</text>
</comment>
<dbReference type="AlphaFoldDB" id="A0A1X0R1X3"/>
<proteinExistence type="inferred from homology"/>
<evidence type="ECO:0000256" key="5">
    <source>
        <dbReference type="ARBA" id="ARBA00023136"/>
    </source>
</evidence>
<dbReference type="InterPro" id="IPR004345">
    <property type="entry name" value="TB2_DP1_HVA22"/>
</dbReference>
<feature type="region of interest" description="Disordered" evidence="7">
    <location>
        <begin position="209"/>
        <end position="229"/>
    </location>
</feature>
<dbReference type="Proteomes" id="UP000242414">
    <property type="component" value="Unassembled WGS sequence"/>
</dbReference>
<keyword evidence="4" id="KW-1133">Transmembrane helix</keyword>
<organism evidence="8">
    <name type="scientific">Rhizopus microsporus var. microsporus</name>
    <dbReference type="NCBI Taxonomy" id="86635"/>
    <lineage>
        <taxon>Eukaryota</taxon>
        <taxon>Fungi</taxon>
        <taxon>Fungi incertae sedis</taxon>
        <taxon>Mucoromycota</taxon>
        <taxon>Mucoromycotina</taxon>
        <taxon>Mucoromycetes</taxon>
        <taxon>Mucorales</taxon>
        <taxon>Mucorineae</taxon>
        <taxon>Rhizopodaceae</taxon>
        <taxon>Rhizopus</taxon>
    </lineage>
</organism>
<dbReference type="PANTHER" id="PTHR12300">
    <property type="entry name" value="HVA22-LIKE PROTEINS"/>
    <property type="match status" value="1"/>
</dbReference>
<dbReference type="Pfam" id="PF03134">
    <property type="entry name" value="TB2_DP1_HVA22"/>
    <property type="match status" value="1"/>
</dbReference>
<dbReference type="OrthoDB" id="10009287at2759"/>
<dbReference type="VEuPathDB" id="FungiDB:BCV72DRAFT_305963"/>
<evidence type="ECO:0000256" key="3">
    <source>
        <dbReference type="ARBA" id="ARBA00022692"/>
    </source>
</evidence>
<evidence type="ECO:0000256" key="6">
    <source>
        <dbReference type="RuleBase" id="RU362006"/>
    </source>
</evidence>
<evidence type="ECO:0000256" key="2">
    <source>
        <dbReference type="ARBA" id="ARBA00008573"/>
    </source>
</evidence>
<name>A0A1X0R1X3_RHIZD</name>
<evidence type="ECO:0000256" key="4">
    <source>
        <dbReference type="ARBA" id="ARBA00022989"/>
    </source>
</evidence>
<keyword evidence="3" id="KW-0812">Transmembrane</keyword>
<evidence type="ECO:0000256" key="1">
    <source>
        <dbReference type="ARBA" id="ARBA00004141"/>
    </source>
</evidence>
<gene>
    <name evidence="8" type="ORF">BCV72DRAFT_305963</name>
</gene>
<keyword evidence="5" id="KW-0472">Membrane</keyword>
<dbReference type="GO" id="GO:0016020">
    <property type="term" value="C:membrane"/>
    <property type="evidence" value="ECO:0007669"/>
    <property type="project" value="UniProtKB-SubCell"/>
</dbReference>
<accession>A0A1X0R1X3</accession>
<evidence type="ECO:0000313" key="8">
    <source>
        <dbReference type="EMBL" id="ORE05938.1"/>
    </source>
</evidence>
<sequence>MPSHEEASSIIDRWFRVIEDQSPINLCFMTRPISRSMLDRIETLEGIYNRTIIYRFLIRKIHPVIVFFSLTTSLSYLATRLYRRSTRLVLTLVGVLYPIQCSWNLIRQREGTTEELNSWLTYWMIYGSFQVLDHWVDSNLLPKRKYNLYKLFILYWLQNPHSNGASVIYKHVLLKPSKEEEEDHSNKELITQPVNSSYRYLDGYIPPLPQADNNEDSSTDSSNSSISDDNEHLIQENHNVIPEEKQSFTLLLNSNEAAW</sequence>
<reference evidence="8" key="1">
    <citation type="journal article" date="2016" name="Proc. Natl. Acad. Sci. U.S.A.">
        <title>Lipid metabolic changes in an early divergent fungus govern the establishment of a mutualistic symbiosis with endobacteria.</title>
        <authorList>
            <person name="Lastovetsky O.A."/>
            <person name="Gaspar M.L."/>
            <person name="Mondo S.J."/>
            <person name="LaButti K.M."/>
            <person name="Sandor L."/>
            <person name="Grigoriev I.V."/>
            <person name="Henry S.A."/>
            <person name="Pawlowska T.E."/>
        </authorList>
    </citation>
    <scope>NUCLEOTIDE SEQUENCE [LARGE SCALE GENOMIC DNA]</scope>
    <source>
        <strain evidence="8">ATCC 52814</strain>
    </source>
</reference>
<evidence type="ECO:0000256" key="7">
    <source>
        <dbReference type="SAM" id="MobiDB-lite"/>
    </source>
</evidence>
<dbReference type="EMBL" id="KV921933">
    <property type="protein sequence ID" value="ORE05938.1"/>
    <property type="molecule type" value="Genomic_DNA"/>
</dbReference>
<protein>
    <recommendedName>
        <fullName evidence="6">Protein YOP1</fullName>
    </recommendedName>
</protein>